<dbReference type="RefSeq" id="WP_230840685.1">
    <property type="nucleotide sequence ID" value="NZ_CP063845.1"/>
</dbReference>
<protein>
    <submittedName>
        <fullName evidence="5">Potassium channel protein</fullName>
    </submittedName>
</protein>
<feature type="domain" description="RCK C-terminal" evidence="4">
    <location>
        <begin position="256"/>
        <end position="343"/>
    </location>
</feature>
<evidence type="ECO:0000313" key="5">
    <source>
        <dbReference type="EMBL" id="UFP93633.1"/>
    </source>
</evidence>
<evidence type="ECO:0000259" key="3">
    <source>
        <dbReference type="PROSITE" id="PS51201"/>
    </source>
</evidence>
<keyword evidence="5" id="KW-0407">Ion channel</keyword>
<reference evidence="5 6" key="1">
    <citation type="journal article" date="2021" name="Genome Biol. Evol.">
        <title>Complete Genome Sequencing of a Novel Gloeobacter Species from a Waterfall Cave in Mexico.</title>
        <authorList>
            <person name="Saw J.H."/>
            <person name="Cardona T."/>
            <person name="Montejano G."/>
        </authorList>
    </citation>
    <scope>NUCLEOTIDE SEQUENCE [LARGE SCALE GENOMIC DNA]</scope>
    <source>
        <strain evidence="5">MG652769</strain>
    </source>
</reference>
<dbReference type="InterPro" id="IPR036721">
    <property type="entry name" value="RCK_C_sf"/>
</dbReference>
<keyword evidence="5" id="KW-0406">Ion transport</keyword>
<feature type="transmembrane region" description="Helical" evidence="2">
    <location>
        <begin position="42"/>
        <end position="58"/>
    </location>
</feature>
<keyword evidence="2" id="KW-0472">Membrane</keyword>
<feature type="transmembrane region" description="Helical" evidence="2">
    <location>
        <begin position="12"/>
        <end position="36"/>
    </location>
</feature>
<dbReference type="InterPro" id="IPR036291">
    <property type="entry name" value="NAD(P)-bd_dom_sf"/>
</dbReference>
<dbReference type="Pfam" id="PF02254">
    <property type="entry name" value="TrkA_N"/>
    <property type="match status" value="1"/>
</dbReference>
<sequence>MSPPSAERLREFRWRVFNIVMAIVGLYVVGVIGYMVIEGWDFFDALYMTVITLAGVGYGETRPLNTDGRIFTIVLIVLGVATLGILIGRIVQALGEGYLQEGLKYTRQKRMLSQLKDHFIICGYGRMGSRICEELTISHAQFVVVEADPRAATIARSKGYRIIEGDASADQTLVEAGIERACSVICALTSDADNLFIVLSARNLNPNIRTITRASSEEAAVKLRRGGADEVVSPYTAGARRMAAIALRPGVVDFIETAFSGTGGGSLIVEEVKLDERSCPFVGMSLQQINLRNRSGGLVVAIRRADGTLVGSPTGETTLAQGDVLFCLGTDAQLRTLSEALLPVKTG</sequence>
<keyword evidence="2" id="KW-0812">Transmembrane</keyword>
<dbReference type="InterPro" id="IPR006037">
    <property type="entry name" value="RCK_C"/>
</dbReference>
<dbReference type="InterPro" id="IPR013099">
    <property type="entry name" value="K_chnl_dom"/>
</dbReference>
<evidence type="ECO:0000256" key="2">
    <source>
        <dbReference type="SAM" id="Phobius"/>
    </source>
</evidence>
<dbReference type="EMBL" id="CP063845">
    <property type="protein sequence ID" value="UFP93633.1"/>
    <property type="molecule type" value="Genomic_DNA"/>
</dbReference>
<evidence type="ECO:0000259" key="4">
    <source>
        <dbReference type="PROSITE" id="PS51202"/>
    </source>
</evidence>
<dbReference type="InterPro" id="IPR050721">
    <property type="entry name" value="Trk_Ktr_HKT_K-transport"/>
</dbReference>
<keyword evidence="2" id="KW-1133">Transmembrane helix</keyword>
<organism evidence="5 6">
    <name type="scientific">Gloeobacter morelensis MG652769</name>
    <dbReference type="NCBI Taxonomy" id="2781736"/>
    <lineage>
        <taxon>Bacteria</taxon>
        <taxon>Bacillati</taxon>
        <taxon>Cyanobacteriota</taxon>
        <taxon>Cyanophyceae</taxon>
        <taxon>Gloeobacterales</taxon>
        <taxon>Gloeobacteraceae</taxon>
        <taxon>Gloeobacter</taxon>
        <taxon>Gloeobacter morelensis</taxon>
    </lineage>
</organism>
<dbReference type="Proteomes" id="UP001054846">
    <property type="component" value="Chromosome"/>
</dbReference>
<dbReference type="Pfam" id="PF02080">
    <property type="entry name" value="TrkA_C"/>
    <property type="match status" value="1"/>
</dbReference>
<keyword evidence="6" id="KW-1185">Reference proteome</keyword>
<feature type="transmembrane region" description="Helical" evidence="2">
    <location>
        <begin position="70"/>
        <end position="91"/>
    </location>
</feature>
<name>A0ABY3PJA2_9CYAN</name>
<gene>
    <name evidence="5" type="ORF">ISF26_17860</name>
</gene>
<keyword evidence="5" id="KW-0813">Transport</keyword>
<dbReference type="PANTHER" id="PTHR43833:SF9">
    <property type="entry name" value="POTASSIUM CHANNEL PROTEIN YUGO-RELATED"/>
    <property type="match status" value="1"/>
</dbReference>
<dbReference type="GO" id="GO:0034220">
    <property type="term" value="P:monoatomic ion transmembrane transport"/>
    <property type="evidence" value="ECO:0007669"/>
    <property type="project" value="UniProtKB-KW"/>
</dbReference>
<dbReference type="PROSITE" id="PS51201">
    <property type="entry name" value="RCK_N"/>
    <property type="match status" value="1"/>
</dbReference>
<dbReference type="SUPFAM" id="SSF51735">
    <property type="entry name" value="NAD(P)-binding Rossmann-fold domains"/>
    <property type="match status" value="1"/>
</dbReference>
<dbReference type="PANTHER" id="PTHR43833">
    <property type="entry name" value="POTASSIUM CHANNEL PROTEIN 2-RELATED-RELATED"/>
    <property type="match status" value="1"/>
</dbReference>
<proteinExistence type="predicted"/>
<evidence type="ECO:0000256" key="1">
    <source>
        <dbReference type="ARBA" id="ARBA00004651"/>
    </source>
</evidence>
<dbReference type="Gene3D" id="1.10.287.70">
    <property type="match status" value="1"/>
</dbReference>
<dbReference type="SUPFAM" id="SSF116726">
    <property type="entry name" value="TrkA C-terminal domain-like"/>
    <property type="match status" value="1"/>
</dbReference>
<dbReference type="PROSITE" id="PS51202">
    <property type="entry name" value="RCK_C"/>
    <property type="match status" value="1"/>
</dbReference>
<evidence type="ECO:0000313" key="6">
    <source>
        <dbReference type="Proteomes" id="UP001054846"/>
    </source>
</evidence>
<comment type="subcellular location">
    <subcellularLocation>
        <location evidence="1">Cell membrane</location>
        <topology evidence="1">Multi-pass membrane protein</topology>
    </subcellularLocation>
</comment>
<dbReference type="SUPFAM" id="SSF81324">
    <property type="entry name" value="Voltage-gated potassium channels"/>
    <property type="match status" value="1"/>
</dbReference>
<dbReference type="Gene3D" id="3.40.50.720">
    <property type="entry name" value="NAD(P)-binding Rossmann-like Domain"/>
    <property type="match status" value="1"/>
</dbReference>
<dbReference type="InterPro" id="IPR003148">
    <property type="entry name" value="RCK_N"/>
</dbReference>
<feature type="domain" description="RCK N-terminal" evidence="3">
    <location>
        <begin position="116"/>
        <end position="233"/>
    </location>
</feature>
<accession>A0ABY3PJA2</accession>
<dbReference type="Gene3D" id="3.30.70.1450">
    <property type="entry name" value="Regulator of K+ conductance, C-terminal domain"/>
    <property type="match status" value="1"/>
</dbReference>
<dbReference type="Pfam" id="PF07885">
    <property type="entry name" value="Ion_trans_2"/>
    <property type="match status" value="1"/>
</dbReference>